<gene>
    <name evidence="3" type="ORF">MERR_LOCUS7023</name>
</gene>
<comment type="similarity">
    <text evidence="1">Belongs to the UDP-glycosyltransferase family.</text>
</comment>
<reference evidence="3" key="1">
    <citation type="submission" date="2020-01" db="EMBL/GenBank/DDBJ databases">
        <authorList>
            <person name="Mishra B."/>
        </authorList>
    </citation>
    <scope>NUCLEOTIDE SEQUENCE [LARGE SCALE GENOMIC DNA]</scope>
</reference>
<dbReference type="EMBL" id="CACVBM020000488">
    <property type="protein sequence ID" value="CAA7019788.1"/>
    <property type="molecule type" value="Genomic_DNA"/>
</dbReference>
<protein>
    <submittedName>
        <fullName evidence="3">Uncharacterized protein</fullName>
    </submittedName>
</protein>
<proteinExistence type="inferred from homology"/>
<evidence type="ECO:0000313" key="4">
    <source>
        <dbReference type="Proteomes" id="UP000467841"/>
    </source>
</evidence>
<name>A0A6D2I2W8_9BRAS</name>
<evidence type="ECO:0000256" key="1">
    <source>
        <dbReference type="ARBA" id="ARBA00009995"/>
    </source>
</evidence>
<dbReference type="PANTHER" id="PTHR48049">
    <property type="entry name" value="GLYCOSYLTRANSFERASE"/>
    <property type="match status" value="1"/>
</dbReference>
<comment type="caution">
    <text evidence="3">The sequence shown here is derived from an EMBL/GenBank/DDBJ whole genome shotgun (WGS) entry which is preliminary data.</text>
</comment>
<dbReference type="InterPro" id="IPR050481">
    <property type="entry name" value="UDP-glycosyltransf_plant"/>
</dbReference>
<evidence type="ECO:0000313" key="3">
    <source>
        <dbReference type="EMBL" id="CAA7019788.1"/>
    </source>
</evidence>
<dbReference type="PANTHER" id="PTHR48049:SF160">
    <property type="entry name" value="UDP-GLYCOSYLTRANSFERASE 91A1"/>
    <property type="match status" value="1"/>
</dbReference>
<dbReference type="Gene3D" id="3.40.50.2000">
    <property type="entry name" value="Glycogen Phosphorylase B"/>
    <property type="match status" value="1"/>
</dbReference>
<accession>A0A6D2I2W8</accession>
<keyword evidence="4" id="KW-1185">Reference proteome</keyword>
<evidence type="ECO:0000256" key="2">
    <source>
        <dbReference type="SAM" id="MobiDB-lite"/>
    </source>
</evidence>
<organism evidence="3 4">
    <name type="scientific">Microthlaspi erraticum</name>
    <dbReference type="NCBI Taxonomy" id="1685480"/>
    <lineage>
        <taxon>Eukaryota</taxon>
        <taxon>Viridiplantae</taxon>
        <taxon>Streptophyta</taxon>
        <taxon>Embryophyta</taxon>
        <taxon>Tracheophyta</taxon>
        <taxon>Spermatophyta</taxon>
        <taxon>Magnoliopsida</taxon>
        <taxon>eudicotyledons</taxon>
        <taxon>Gunneridae</taxon>
        <taxon>Pentapetalae</taxon>
        <taxon>rosids</taxon>
        <taxon>malvids</taxon>
        <taxon>Brassicales</taxon>
        <taxon>Brassicaceae</taxon>
        <taxon>Coluteocarpeae</taxon>
        <taxon>Microthlaspi</taxon>
    </lineage>
</organism>
<dbReference type="Proteomes" id="UP000467841">
    <property type="component" value="Unassembled WGS sequence"/>
</dbReference>
<sequence>MAETTEGNIPDVDRSLQETGYTGGSLTSKLEEKYEDTDTWLAIKAWLDSQKTKSVVHVSFGSEAKPSQTELNEIALGLELSGLPFFWVLKTRRGPWDTEPVELPEGFEERTKERGMVWRGWVELLRTLSHDSIGLVLLIAVWERQLKLSGLLNRWWCWLLCTTKD</sequence>
<dbReference type="OrthoDB" id="5835829at2759"/>
<feature type="region of interest" description="Disordered" evidence="2">
    <location>
        <begin position="1"/>
        <end position="23"/>
    </location>
</feature>
<dbReference type="AlphaFoldDB" id="A0A6D2I2W8"/>
<dbReference type="SUPFAM" id="SSF53756">
    <property type="entry name" value="UDP-Glycosyltransferase/glycogen phosphorylase"/>
    <property type="match status" value="1"/>
</dbReference>
<dbReference type="GO" id="GO:0035251">
    <property type="term" value="F:UDP-glucosyltransferase activity"/>
    <property type="evidence" value="ECO:0007669"/>
    <property type="project" value="InterPro"/>
</dbReference>